<dbReference type="InterPro" id="IPR038561">
    <property type="entry name" value="SoxD_sf"/>
</dbReference>
<dbReference type="PATRIC" id="fig|1424334.3.peg.68"/>
<dbReference type="EMBL" id="AYXT01000001">
    <property type="protein sequence ID" value="ETF03708.1"/>
    <property type="molecule type" value="Genomic_DNA"/>
</dbReference>
<comment type="caution">
    <text evidence="1">The sequence shown here is derived from an EMBL/GenBank/DDBJ whole genome shotgun (WGS) entry which is preliminary data.</text>
</comment>
<dbReference type="Gene3D" id="3.30.2270.10">
    <property type="entry name" value="Folate-binding superfamily"/>
    <property type="match status" value="1"/>
</dbReference>
<evidence type="ECO:0000313" key="1">
    <source>
        <dbReference type="EMBL" id="ETF03708.1"/>
    </source>
</evidence>
<proteinExistence type="predicted"/>
<dbReference type="RefSeq" id="WP_024003140.1">
    <property type="nucleotide sequence ID" value="NZ_KI650979.1"/>
</dbReference>
<organism evidence="1 2">
    <name type="scientific">Advenella kashmirensis W13003</name>
    <dbReference type="NCBI Taxonomy" id="1424334"/>
    <lineage>
        <taxon>Bacteria</taxon>
        <taxon>Pseudomonadati</taxon>
        <taxon>Pseudomonadota</taxon>
        <taxon>Betaproteobacteria</taxon>
        <taxon>Burkholderiales</taxon>
        <taxon>Alcaligenaceae</taxon>
    </lineage>
</organism>
<dbReference type="OrthoDB" id="7159274at2"/>
<name>V8QWI5_9BURK</name>
<evidence type="ECO:0000313" key="2">
    <source>
        <dbReference type="Proteomes" id="UP000018733"/>
    </source>
</evidence>
<keyword evidence="2" id="KW-1185">Reference proteome</keyword>
<dbReference type="Pfam" id="PF04267">
    <property type="entry name" value="SoxD"/>
    <property type="match status" value="1"/>
</dbReference>
<sequence>MLVIRCPWCGERAESEFNYGGEAGIARPAHPEQLSDEQWGDYLFMRKNPLGLHHEQWVHTHGCRRWFVAQRDTRSYAFTSTEPLRATDKEQA</sequence>
<protein>
    <submittedName>
        <fullName evidence="1">Sarcosine oxidase subunit delta</fullName>
    </submittedName>
</protein>
<dbReference type="HOGENOM" id="CLU_156359_1_1_4"/>
<dbReference type="InterPro" id="IPR006279">
    <property type="entry name" value="SoxD"/>
</dbReference>
<gene>
    <name evidence="1" type="ORF">W822_00335</name>
</gene>
<dbReference type="eggNOG" id="COG4311">
    <property type="taxonomic scope" value="Bacteria"/>
</dbReference>
<dbReference type="GO" id="GO:0046653">
    <property type="term" value="P:tetrahydrofolate metabolic process"/>
    <property type="evidence" value="ECO:0007669"/>
    <property type="project" value="InterPro"/>
</dbReference>
<dbReference type="GO" id="GO:0008115">
    <property type="term" value="F:sarcosine oxidase activity"/>
    <property type="evidence" value="ECO:0007669"/>
    <property type="project" value="InterPro"/>
</dbReference>
<dbReference type="STRING" id="1424334.W822_00335"/>
<dbReference type="AlphaFoldDB" id="V8QWI5"/>
<accession>V8QWI5</accession>
<reference evidence="1 2" key="1">
    <citation type="journal article" date="2014" name="Genome Announc.">
        <title>Draft Genome Sequence of Advenella kashmirensis Strain W13003, a Polycyclic Aromatic Hydrocarbon-Degrading Bacterium.</title>
        <authorList>
            <person name="Wang X."/>
            <person name="Jin D."/>
            <person name="Zhou L."/>
            <person name="Wu L."/>
            <person name="An W."/>
            <person name="Zhao L."/>
        </authorList>
    </citation>
    <scope>NUCLEOTIDE SEQUENCE [LARGE SCALE GENOMIC DNA]</scope>
    <source>
        <strain evidence="1 2">W13003</strain>
    </source>
</reference>
<dbReference type="Proteomes" id="UP000018733">
    <property type="component" value="Unassembled WGS sequence"/>
</dbReference>